<keyword evidence="1" id="KW-0175">Coiled coil</keyword>
<evidence type="ECO:0000256" key="1">
    <source>
        <dbReference type="SAM" id="Coils"/>
    </source>
</evidence>
<dbReference type="AlphaFoldDB" id="A0AA88I1T6"/>
<feature type="coiled-coil region" evidence="1">
    <location>
        <begin position="210"/>
        <end position="237"/>
    </location>
</feature>
<evidence type="ECO:0000313" key="3">
    <source>
        <dbReference type="Proteomes" id="UP001187531"/>
    </source>
</evidence>
<reference evidence="2" key="1">
    <citation type="submission" date="2023-07" db="EMBL/GenBank/DDBJ databases">
        <title>Chromosome-level genome assembly of Artemia franciscana.</title>
        <authorList>
            <person name="Jo E."/>
        </authorList>
    </citation>
    <scope>NUCLEOTIDE SEQUENCE</scope>
    <source>
        <tissue evidence="2">Whole body</tissue>
    </source>
</reference>
<feature type="coiled-coil region" evidence="1">
    <location>
        <begin position="357"/>
        <end position="384"/>
    </location>
</feature>
<protein>
    <submittedName>
        <fullName evidence="2">Uncharacterized protein</fullName>
    </submittedName>
</protein>
<comment type="caution">
    <text evidence="2">The sequence shown here is derived from an EMBL/GenBank/DDBJ whole genome shotgun (WGS) entry which is preliminary data.</text>
</comment>
<gene>
    <name evidence="2" type="ORF">QYM36_005360</name>
</gene>
<organism evidence="2 3">
    <name type="scientific">Artemia franciscana</name>
    <name type="common">Brine shrimp</name>
    <name type="synonym">Artemia sanfranciscana</name>
    <dbReference type="NCBI Taxonomy" id="6661"/>
    <lineage>
        <taxon>Eukaryota</taxon>
        <taxon>Metazoa</taxon>
        <taxon>Ecdysozoa</taxon>
        <taxon>Arthropoda</taxon>
        <taxon>Crustacea</taxon>
        <taxon>Branchiopoda</taxon>
        <taxon>Anostraca</taxon>
        <taxon>Artemiidae</taxon>
        <taxon>Artemia</taxon>
    </lineage>
</organism>
<accession>A0AA88I1T6</accession>
<name>A0AA88I1T6_ARTSF</name>
<dbReference type="EMBL" id="JAVRJZ010000008">
    <property type="protein sequence ID" value="KAK2719854.1"/>
    <property type="molecule type" value="Genomic_DNA"/>
</dbReference>
<keyword evidence="3" id="KW-1185">Reference proteome</keyword>
<evidence type="ECO:0000313" key="2">
    <source>
        <dbReference type="EMBL" id="KAK2719854.1"/>
    </source>
</evidence>
<sequence>MIKLTDHELEKAIDREKKKYSARRLAEVQEQSKALSKKILDSRHNYKKTLLDCIVKELVVEDEERRKVEEKEICRKIKASFEEIGSAHKAAESEPDYKEIKDKRLESFHKVTKVRGKIAAKISEDIKRKIEEEREYPRRLKREVRSLEDLRAAYLVSEFKETEPRKRESSRDRKKKPEGVLVFDRKNLHQYVSNRPRNFVSKSSPRPNAIEKAKECCEDEEKRLIEKEENKKVAEDRGKRALKSQAVKRQYLKMIEALSTVELESDWDITPLGPQSRSIDKISNSSAIDLHTALEATKGTEQMQELSIMDNPDVVDKRIIETDTTVKDDILCTTPEFSQPLMVDVPCPKKLCDSGYLKNAQNVLEQLKQKRKELEKEFENIPLVAMSSHSSNYYDITNEDEEEEEEMNLSECRDLAEKIKNLKKDLLSHNAFDSVLESGQKSKNSVTLESPSSNLTTSTSYLDLPLTLTRRKDKQSSVCSFTSTQYKSLPENVAMAFPRRYK</sequence>
<proteinExistence type="predicted"/>
<dbReference type="Proteomes" id="UP001187531">
    <property type="component" value="Unassembled WGS sequence"/>
</dbReference>